<evidence type="ECO:0000313" key="2">
    <source>
        <dbReference type="Proteomes" id="UP000254134"/>
    </source>
</evidence>
<gene>
    <name evidence="1" type="ORF">Gocc_3018</name>
</gene>
<dbReference type="OrthoDB" id="3405767at2"/>
<dbReference type="RefSeq" id="WP_114797400.1">
    <property type="nucleotide sequence ID" value="NZ_QQZY01000011.1"/>
</dbReference>
<dbReference type="AlphaFoldDB" id="A0A7M2YST0"/>
<reference evidence="2" key="2">
    <citation type="journal article" date="2019" name="MicrobiologyOpen">
        <title>High-quality draft genome sequence of Gaiella occulta isolated from a 150 meter deep mineral water borehole and comparison with the genome sequences of other deep-branching lineages of the phylum Actinobacteria.</title>
        <authorList>
            <person name="Severino R."/>
            <person name="Froufe H.J.C."/>
            <person name="Barroso C."/>
            <person name="Albuquerque L."/>
            <person name="Lobo-da-Cunha A."/>
            <person name="da Costa M.S."/>
            <person name="Egas C."/>
        </authorList>
    </citation>
    <scope>NUCLEOTIDE SEQUENCE [LARGE SCALE GENOMIC DNA]</scope>
    <source>
        <strain evidence="2">F2-233</strain>
    </source>
</reference>
<name>A0A7M2YST0_9ACTN</name>
<dbReference type="Proteomes" id="UP000254134">
    <property type="component" value="Unassembled WGS sequence"/>
</dbReference>
<sequence length="179" mass="18536">MAASSATDLWETLAAEAAAESALWAESLRPGPGRERALVFSPLCDPAFALGVETIYEGYLLHYGRSRLFAPADDDTALLLGDYLYAHGLVRIAATGSVEAVHDLAELISLCAQARAEGGPGEAEAWAATAARLGEGGLDGARAALRDERDPSGLDAVARAAAGDEAVERSYAAHGLRVG</sequence>
<protein>
    <submittedName>
        <fullName evidence="1">Uncharacterized protein</fullName>
    </submittedName>
</protein>
<dbReference type="EMBL" id="QQZY01000011">
    <property type="protein sequence ID" value="RDI73223.1"/>
    <property type="molecule type" value="Genomic_DNA"/>
</dbReference>
<evidence type="ECO:0000313" key="1">
    <source>
        <dbReference type="EMBL" id="RDI73223.1"/>
    </source>
</evidence>
<keyword evidence="2" id="KW-1185">Reference proteome</keyword>
<reference evidence="1 2" key="1">
    <citation type="submission" date="2018-07" db="EMBL/GenBank/DDBJ databases">
        <title>High-quality-draft genome sequence of Gaiella occulta.</title>
        <authorList>
            <person name="Severino R."/>
            <person name="Froufe H.J.C."/>
            <person name="Rainey F.A."/>
            <person name="Barroso C."/>
            <person name="Albuquerque L."/>
            <person name="Lobo-Da-Cunha A."/>
            <person name="Da Costa M.S."/>
            <person name="Egas C."/>
        </authorList>
    </citation>
    <scope>NUCLEOTIDE SEQUENCE [LARGE SCALE GENOMIC DNA]</scope>
    <source>
        <strain evidence="1 2">F2-233</strain>
    </source>
</reference>
<organism evidence="1 2">
    <name type="scientific">Gaiella occulta</name>
    <dbReference type="NCBI Taxonomy" id="1002870"/>
    <lineage>
        <taxon>Bacteria</taxon>
        <taxon>Bacillati</taxon>
        <taxon>Actinomycetota</taxon>
        <taxon>Thermoleophilia</taxon>
        <taxon>Gaiellales</taxon>
        <taxon>Gaiellaceae</taxon>
        <taxon>Gaiella</taxon>
    </lineage>
</organism>
<proteinExistence type="predicted"/>
<accession>A0A7M2YST0</accession>
<comment type="caution">
    <text evidence="1">The sequence shown here is derived from an EMBL/GenBank/DDBJ whole genome shotgun (WGS) entry which is preliminary data.</text>
</comment>